<name>C5RZD1_9PAST</name>
<accession>C5RZD1</accession>
<gene>
    <name evidence="2" type="ORF">AM305_05125</name>
</gene>
<feature type="chain" id="PRO_5002956942" evidence="1">
    <location>
        <begin position="20"/>
        <end position="269"/>
    </location>
</feature>
<feature type="signal peptide" evidence="1">
    <location>
        <begin position="1"/>
        <end position="19"/>
    </location>
</feature>
<reference evidence="2 3" key="1">
    <citation type="journal article" date="2010" name="Vet. Microbiol.">
        <title>Production of haemolysins by strains of the Actinobacillus minor/porcitonsillarum complex.</title>
        <authorList>
            <person name="Arya G."/>
            <person name="Niven D.F."/>
        </authorList>
    </citation>
    <scope>NUCLEOTIDE SEQUENCE [LARGE SCALE GENOMIC DNA]</scope>
    <source>
        <strain evidence="2 3">NM305</strain>
    </source>
</reference>
<evidence type="ECO:0000256" key="1">
    <source>
        <dbReference type="SAM" id="SignalP"/>
    </source>
</evidence>
<dbReference type="Proteomes" id="UP000005532">
    <property type="component" value="Unassembled WGS sequence"/>
</dbReference>
<sequence length="269" mass="30307">MKKLAVALLFGALALPVNANNSNQMSNSALIDGNAETINIFGAAYRQGIYFNDKFSNIPFQEVLYASKIYQENGDSENLIRNWARAGLVKAITPFEEKRNPTYYSELDVDLKFLLQDFVYANFFAGEPAKNTGYIADVNLSYYDMDKEILSLGQEDDDSFRPCQHLASVAGRKEVLRASNFIKLDIKGCPYVHMPIDVAEKLWGSNPNERYLYVLQGIGKGNGIEESCKISPYVGICLKMKPEQIKVTLFNEKNEEVWSSDKVSFTIDD</sequence>
<keyword evidence="1" id="KW-0732">Signal</keyword>
<dbReference type="OrthoDB" id="9996585at2"/>
<dbReference type="RefSeq" id="WP_005822468.1">
    <property type="nucleotide sequence ID" value="NZ_ACQL01000042.1"/>
</dbReference>
<evidence type="ECO:0000313" key="3">
    <source>
        <dbReference type="Proteomes" id="UP000005532"/>
    </source>
</evidence>
<organism evidence="2 3">
    <name type="scientific">Actinobacillus minor NM305</name>
    <dbReference type="NCBI Taxonomy" id="637911"/>
    <lineage>
        <taxon>Bacteria</taxon>
        <taxon>Pseudomonadati</taxon>
        <taxon>Pseudomonadota</taxon>
        <taxon>Gammaproteobacteria</taxon>
        <taxon>Pasteurellales</taxon>
        <taxon>Pasteurellaceae</taxon>
        <taxon>Actinobacillus</taxon>
    </lineage>
</organism>
<comment type="caution">
    <text evidence="2">The sequence shown here is derived from an EMBL/GenBank/DDBJ whole genome shotgun (WGS) entry which is preliminary data.</text>
</comment>
<protein>
    <submittedName>
        <fullName evidence="2">Uncharacterized protein</fullName>
    </submittedName>
</protein>
<proteinExistence type="predicted"/>
<dbReference type="EMBL" id="ACQL01000042">
    <property type="protein sequence ID" value="EER47986.1"/>
    <property type="molecule type" value="Genomic_DNA"/>
</dbReference>
<evidence type="ECO:0000313" key="2">
    <source>
        <dbReference type="EMBL" id="EER47986.1"/>
    </source>
</evidence>
<dbReference type="AlphaFoldDB" id="C5RZD1"/>